<accession>A0A8J2WFP9</accession>
<sequence length="1130" mass="130087">MDSCDSHKVENLHNHDMDHDSYQRIRPYSSRHSRRLISQHVQSLENHFGDNSSNAYDVHEIDSIPTVTESMEDDFQSCYSDFDADEDYDSDCSPISTASEFESSDEESNFLERLAEFDEDSDSDTEEKDSFSFREAFASWAISRNICQNAIDELLSIFRKFPWGQSMPKSCRSLVGTLRKVSLKPCAAGNYFHFGILTQLLKVLSVIDENSISEEILLKISVDGVPMSKSGKSQLWPLTGLISNLEFQRVFLIGLWQGESKPSNVNEFLREFIEEAKKLSDEGFTFRGKRIRFQIVLYICDAPARSFLKCIKSHTGFFGCPYCIQEGEYHGRTVFLETDSRLRTDFSFRQRVQEEHHLGDPDLEKSNCDMVLDFPNFPQHLIDLGVTRKMMIKWIVGPRPHKLRPAQIQQLSIRMVELQVFIPFEFARIPRSLDFFPQFKSTELALFNSYVGPIVLKNILPERDCVIYGQEFLSYNVHNLLHLGDQIFRFGLLYNFSAYPFESFYQIFKKLLPYLICEGIDEPWVEALHRSWYDSDKKLCFWPPKIKDSSKLRGFVVNGYKPDSDWIGYPAKIRKAYDTYEKATSKIKRAIENSEDLLETTDSEINKKRVRVSNRKYLDSEPDELNNGKHHQRNKKLKKCVYEATRGPIPIPPPSPFEKENKINSKSNEKSSSASRSTDFSEPSTAIVVQKKYSKLPDKDFQQQPLDIDNIEEEKMDYDDNNGLIQENGIAAEEQANGKQNMINALLTHGNLASGSKISTKSRLLEPLGNETREAFNTRGIVKLHHGVKENRLFCKKMFDRMDQLESIILKKSITTTESDDEEDDNFPIARMKNFDSINLKLKNKSTRTQLKIRLNSIGGKDVGDIVRKICAFCLTKKFARNFSWEGKKGNMCLKDTKLGKVMIDTIVSTEKPKIQRHQALLAIQNWLRHAKDGMKTEATAAAEAKKSQDEEKKGKEKEEDDDSNSTEEKKRPSSVSFSSDDEVSTKSCPKLIVLLRNNIHLGRKLFKAGYIWCPKIPRLTYGVKTSKIEVPEATLCLQRHRNLLSSTNVLLDYYNFVSTFIETLKRQNVDFIHELENFKYFFSTHTLSEVEMHKFDKDLKDQENKINDLKLNFLISKAPISQTDAAVTG</sequence>
<evidence type="ECO:0000256" key="2">
    <source>
        <dbReference type="SAM" id="MobiDB-lite"/>
    </source>
</evidence>
<keyword evidence="4" id="KW-1185">Reference proteome</keyword>
<dbReference type="PANTHER" id="PTHR33053:SF9">
    <property type="entry name" value="AGAP000105-PA"/>
    <property type="match status" value="1"/>
</dbReference>
<dbReference type="AlphaFoldDB" id="A0A8J2WFP9"/>
<feature type="region of interest" description="Disordered" evidence="2">
    <location>
        <begin position="645"/>
        <end position="684"/>
    </location>
</feature>
<name>A0A8J2WFP9_9CRUS</name>
<feature type="compositionally biased region" description="Basic and acidic residues" evidence="2">
    <location>
        <begin position="944"/>
        <end position="958"/>
    </location>
</feature>
<dbReference type="Proteomes" id="UP000789390">
    <property type="component" value="Unassembled WGS sequence"/>
</dbReference>
<keyword evidence="1" id="KW-0175">Coiled coil</keyword>
<evidence type="ECO:0008006" key="5">
    <source>
        <dbReference type="Google" id="ProtNLM"/>
    </source>
</evidence>
<protein>
    <recommendedName>
        <fullName evidence="5">DUF4806 domain-containing protein</fullName>
    </recommendedName>
</protein>
<dbReference type="EMBL" id="CAKKLH010000090">
    <property type="protein sequence ID" value="CAH0102732.1"/>
    <property type="molecule type" value="Genomic_DNA"/>
</dbReference>
<reference evidence="3" key="1">
    <citation type="submission" date="2021-11" db="EMBL/GenBank/DDBJ databases">
        <authorList>
            <person name="Schell T."/>
        </authorList>
    </citation>
    <scope>NUCLEOTIDE SEQUENCE</scope>
    <source>
        <strain evidence="3">M5</strain>
    </source>
</reference>
<organism evidence="3 4">
    <name type="scientific">Daphnia galeata</name>
    <dbReference type="NCBI Taxonomy" id="27404"/>
    <lineage>
        <taxon>Eukaryota</taxon>
        <taxon>Metazoa</taxon>
        <taxon>Ecdysozoa</taxon>
        <taxon>Arthropoda</taxon>
        <taxon>Crustacea</taxon>
        <taxon>Branchiopoda</taxon>
        <taxon>Diplostraca</taxon>
        <taxon>Cladocera</taxon>
        <taxon>Anomopoda</taxon>
        <taxon>Daphniidae</taxon>
        <taxon>Daphnia</taxon>
    </lineage>
</organism>
<dbReference type="PANTHER" id="PTHR33053">
    <property type="entry name" value="PROTEIN, PUTATIVE-RELATED"/>
    <property type="match status" value="1"/>
</dbReference>
<evidence type="ECO:0000313" key="4">
    <source>
        <dbReference type="Proteomes" id="UP000789390"/>
    </source>
</evidence>
<feature type="compositionally biased region" description="Basic and acidic residues" evidence="2">
    <location>
        <begin position="657"/>
        <end position="669"/>
    </location>
</feature>
<comment type="caution">
    <text evidence="3">The sequence shown here is derived from an EMBL/GenBank/DDBJ whole genome shotgun (WGS) entry which is preliminary data.</text>
</comment>
<feature type="region of interest" description="Disordered" evidence="2">
    <location>
        <begin position="936"/>
        <end position="984"/>
    </location>
</feature>
<gene>
    <name evidence="3" type="ORF">DGAL_LOCUS5178</name>
</gene>
<proteinExistence type="predicted"/>
<dbReference type="OrthoDB" id="6359149at2759"/>
<feature type="region of interest" description="Disordered" evidence="2">
    <location>
        <begin position="1"/>
        <end position="22"/>
    </location>
</feature>
<evidence type="ECO:0000313" key="3">
    <source>
        <dbReference type="EMBL" id="CAH0102732.1"/>
    </source>
</evidence>
<evidence type="ECO:0000256" key="1">
    <source>
        <dbReference type="SAM" id="Coils"/>
    </source>
</evidence>
<feature type="coiled-coil region" evidence="1">
    <location>
        <begin position="573"/>
        <end position="600"/>
    </location>
</feature>